<feature type="compositionally biased region" description="Acidic residues" evidence="1">
    <location>
        <begin position="157"/>
        <end position="177"/>
    </location>
</feature>
<proteinExistence type="predicted"/>
<dbReference type="EMBL" id="MEHA01000027">
    <property type="protein sequence ID" value="ODR45371.1"/>
    <property type="molecule type" value="Genomic_DNA"/>
</dbReference>
<protein>
    <recommendedName>
        <fullName evidence="2">DUF3850 domain-containing protein</fullName>
    </recommendedName>
</protein>
<dbReference type="OrthoDB" id="2052465at2"/>
<dbReference type="InterPro" id="IPR039440">
    <property type="entry name" value="DUF3850"/>
</dbReference>
<dbReference type="Gene3D" id="2.30.130.30">
    <property type="entry name" value="Hypothetical protein"/>
    <property type="match status" value="1"/>
</dbReference>
<organism evidence="3 4">
    <name type="scientific">Eisenbergiella tayi</name>
    <dbReference type="NCBI Taxonomy" id="1432052"/>
    <lineage>
        <taxon>Bacteria</taxon>
        <taxon>Bacillati</taxon>
        <taxon>Bacillota</taxon>
        <taxon>Clostridia</taxon>
        <taxon>Lachnospirales</taxon>
        <taxon>Lachnospiraceae</taxon>
        <taxon>Eisenbergiella</taxon>
    </lineage>
</organism>
<sequence>MAKSKFNLEEVFNNRPIKKVETQVEGQITLQDWLIWKEDIRNRLQETAENFVVIGYRLKQIRDSRMFEKEYPSLNDFAYHEYNLSKSVVSRFIKINNRYSKNGNSMELKDEYKEYGYSQLQEMLSLTQEEEEEVTPEMTVREIRQIKESRNKKEEAELPTEDAPEETLDSEESEESNEDKTAAGIKEKVATSQPKGRDSDDDCWKEKKPESKPIELPKKDAVYREKAGVSLLKEITEGSRRYLVTKMRHKYRVGNTLILQEHDKGMPTGNIVKIQIAHMTDDSGGILPGYCVIGFLDFVIDKEDVENEVI</sequence>
<name>A0A1E3UAB8_9FIRM</name>
<comment type="caution">
    <text evidence="3">The sequence shown here is derived from an EMBL/GenBank/DDBJ whole genome shotgun (WGS) entry which is preliminary data.</text>
</comment>
<evidence type="ECO:0000313" key="4">
    <source>
        <dbReference type="Proteomes" id="UP000094271"/>
    </source>
</evidence>
<feature type="compositionally biased region" description="Basic and acidic residues" evidence="1">
    <location>
        <begin position="139"/>
        <end position="156"/>
    </location>
</feature>
<evidence type="ECO:0000313" key="3">
    <source>
        <dbReference type="EMBL" id="ODR45371.1"/>
    </source>
</evidence>
<feature type="compositionally biased region" description="Basic and acidic residues" evidence="1">
    <location>
        <begin position="178"/>
        <end position="217"/>
    </location>
</feature>
<evidence type="ECO:0000259" key="2">
    <source>
        <dbReference type="Pfam" id="PF12961"/>
    </source>
</evidence>
<evidence type="ECO:0000256" key="1">
    <source>
        <dbReference type="SAM" id="MobiDB-lite"/>
    </source>
</evidence>
<gene>
    <name evidence="3" type="ORF">BEI59_26895</name>
</gene>
<accession>A0A1E3UAB8</accession>
<feature type="region of interest" description="Disordered" evidence="1">
    <location>
        <begin position="126"/>
        <end position="217"/>
    </location>
</feature>
<reference evidence="3 4" key="1">
    <citation type="submission" date="2016-08" db="EMBL/GenBank/DDBJ databases">
        <authorList>
            <person name="Seilhamer J.J."/>
        </authorList>
    </citation>
    <scope>NUCLEOTIDE SEQUENCE [LARGE SCALE GENOMIC DNA]</scope>
    <source>
        <strain evidence="3 4">NML150140-1</strain>
    </source>
</reference>
<dbReference type="Proteomes" id="UP000094271">
    <property type="component" value="Unassembled WGS sequence"/>
</dbReference>
<dbReference type="RefSeq" id="WP_069432117.1">
    <property type="nucleotide sequence ID" value="NZ_MEHA01000027.1"/>
</dbReference>
<feature type="domain" description="DUF3850" evidence="2">
    <location>
        <begin position="232"/>
        <end position="295"/>
    </location>
</feature>
<dbReference type="AlphaFoldDB" id="A0A1E3UAB8"/>
<dbReference type="Pfam" id="PF12961">
    <property type="entry name" value="DUF3850"/>
    <property type="match status" value="1"/>
</dbReference>